<proteinExistence type="predicted"/>
<evidence type="ECO:0000313" key="3">
    <source>
        <dbReference type="Proteomes" id="UP000677054"/>
    </source>
</evidence>
<dbReference type="PANTHER" id="PTHR21532:SF0">
    <property type="entry name" value="CILIA- AND FLAGELLA-ASSOCIATED PROTEIN 36"/>
    <property type="match status" value="1"/>
</dbReference>
<dbReference type="GO" id="GO:0005930">
    <property type="term" value="C:axoneme"/>
    <property type="evidence" value="ECO:0007669"/>
    <property type="project" value="TreeGrafter"/>
</dbReference>
<feature type="non-terminal residue" evidence="2">
    <location>
        <position position="86"/>
    </location>
</feature>
<accession>A0A7R9FTH5</accession>
<feature type="compositionally biased region" description="Basic residues" evidence="1">
    <location>
        <begin position="38"/>
        <end position="48"/>
    </location>
</feature>
<gene>
    <name evidence="2" type="ORF">DSTB1V02_LOCUS14320</name>
</gene>
<dbReference type="GO" id="GO:0097546">
    <property type="term" value="C:ciliary base"/>
    <property type="evidence" value="ECO:0007669"/>
    <property type="project" value="TreeGrafter"/>
</dbReference>
<dbReference type="PANTHER" id="PTHR21532">
    <property type="entry name" value="PHOSPHODIESTERASE HL"/>
    <property type="match status" value="1"/>
</dbReference>
<dbReference type="Proteomes" id="UP000677054">
    <property type="component" value="Unassembled WGS sequence"/>
</dbReference>
<organism evidence="2">
    <name type="scientific">Darwinula stevensoni</name>
    <dbReference type="NCBI Taxonomy" id="69355"/>
    <lineage>
        <taxon>Eukaryota</taxon>
        <taxon>Metazoa</taxon>
        <taxon>Ecdysozoa</taxon>
        <taxon>Arthropoda</taxon>
        <taxon>Crustacea</taxon>
        <taxon>Oligostraca</taxon>
        <taxon>Ostracoda</taxon>
        <taxon>Podocopa</taxon>
        <taxon>Podocopida</taxon>
        <taxon>Darwinulocopina</taxon>
        <taxon>Darwinuloidea</taxon>
        <taxon>Darwinulidae</taxon>
        <taxon>Darwinula</taxon>
    </lineage>
</organism>
<dbReference type="OrthoDB" id="272687at2759"/>
<keyword evidence="3" id="KW-1185">Reference proteome</keyword>
<name>A0A7R9FTH5_9CRUS</name>
<evidence type="ECO:0000256" key="1">
    <source>
        <dbReference type="SAM" id="MobiDB-lite"/>
    </source>
</evidence>
<dbReference type="AlphaFoldDB" id="A0A7R9FTH5"/>
<feature type="compositionally biased region" description="Basic and acidic residues" evidence="1">
    <location>
        <begin position="28"/>
        <end position="37"/>
    </location>
</feature>
<evidence type="ECO:0000313" key="2">
    <source>
        <dbReference type="EMBL" id="CAD7254574.1"/>
    </source>
</evidence>
<sequence length="86" mass="9830">EPIPLGLEERRAYLKAQRDKLISMKKAEREKRLESAVKKHSNRPKTAKAAKSSFGGGMGKQEAEEEDATLRVRRELAKKLREELNL</sequence>
<dbReference type="EMBL" id="LR910101">
    <property type="protein sequence ID" value="CAD7254574.1"/>
    <property type="molecule type" value="Genomic_DNA"/>
</dbReference>
<dbReference type="InterPro" id="IPR038888">
    <property type="entry name" value="CFAP36"/>
</dbReference>
<reference evidence="2" key="1">
    <citation type="submission" date="2020-11" db="EMBL/GenBank/DDBJ databases">
        <authorList>
            <person name="Tran Van P."/>
        </authorList>
    </citation>
    <scope>NUCLEOTIDE SEQUENCE</scope>
</reference>
<feature type="region of interest" description="Disordered" evidence="1">
    <location>
        <begin position="28"/>
        <end position="68"/>
    </location>
</feature>
<dbReference type="EMBL" id="CAJPEV010010583">
    <property type="protein sequence ID" value="CAG0906029.1"/>
    <property type="molecule type" value="Genomic_DNA"/>
</dbReference>
<protein>
    <submittedName>
        <fullName evidence="2">Uncharacterized protein</fullName>
    </submittedName>
</protein>